<keyword evidence="4 9" id="KW-0812">Transmembrane</keyword>
<dbReference type="Pfam" id="PF00029">
    <property type="entry name" value="Connexin"/>
    <property type="match status" value="1"/>
</dbReference>
<feature type="transmembrane region" description="Helical" evidence="11">
    <location>
        <begin position="209"/>
        <end position="228"/>
    </location>
</feature>
<dbReference type="GeneTree" id="ENSGT01150000286954"/>
<dbReference type="Gene3D" id="1.20.1440.80">
    <property type="entry name" value="Gap junction channel protein cysteine-rich domain"/>
    <property type="match status" value="1"/>
</dbReference>
<evidence type="ECO:0000256" key="4">
    <source>
        <dbReference type="ARBA" id="ARBA00022692"/>
    </source>
</evidence>
<evidence type="ECO:0000256" key="8">
    <source>
        <dbReference type="ARBA" id="ARBA00023136"/>
    </source>
</evidence>
<proteinExistence type="inferred from homology"/>
<keyword evidence="6" id="KW-0965">Cell junction</keyword>
<dbReference type="PRINTS" id="PR00206">
    <property type="entry name" value="CONNEXIN"/>
</dbReference>
<dbReference type="Proteomes" id="UP000472277">
    <property type="component" value="Chromosome 25"/>
</dbReference>
<feature type="domain" description="Connexin cysteine-rich" evidence="13">
    <location>
        <begin position="167"/>
        <end position="233"/>
    </location>
</feature>
<evidence type="ECO:0000256" key="9">
    <source>
        <dbReference type="RuleBase" id="RU000630"/>
    </source>
</evidence>
<keyword evidence="7 11" id="KW-1133">Transmembrane helix</keyword>
<comment type="subcellular location">
    <subcellularLocation>
        <location evidence="1">Cell junction</location>
        <location evidence="1">Gap junction</location>
    </subcellularLocation>
    <subcellularLocation>
        <location evidence="2 9">Cell membrane</location>
        <topology evidence="2 9">Multi-pass membrane protein</topology>
    </subcellularLocation>
</comment>
<feature type="transmembrane region" description="Helical" evidence="11">
    <location>
        <begin position="20"/>
        <end position="41"/>
    </location>
</feature>
<dbReference type="SMART" id="SM01089">
    <property type="entry name" value="Connexin_CCC"/>
    <property type="match status" value="1"/>
</dbReference>
<dbReference type="GO" id="GO:0005243">
    <property type="term" value="F:gap junction channel activity"/>
    <property type="evidence" value="ECO:0007669"/>
    <property type="project" value="TreeGrafter"/>
</dbReference>
<dbReference type="GO" id="GO:0005922">
    <property type="term" value="C:connexin complex"/>
    <property type="evidence" value="ECO:0007669"/>
    <property type="project" value="InterPro"/>
</dbReference>
<dbReference type="AlphaFoldDB" id="A0A673YX38"/>
<evidence type="ECO:0000256" key="6">
    <source>
        <dbReference type="ARBA" id="ARBA00022949"/>
    </source>
</evidence>
<keyword evidence="5 9" id="KW-0303">Gap junction</keyword>
<evidence type="ECO:0000256" key="10">
    <source>
        <dbReference type="SAM" id="MobiDB-lite"/>
    </source>
</evidence>
<dbReference type="InterPro" id="IPR013092">
    <property type="entry name" value="Connexin_N"/>
</dbReference>
<evidence type="ECO:0000313" key="14">
    <source>
        <dbReference type="Ensembl" id="ENSSTUP00000039042.1"/>
    </source>
</evidence>
<dbReference type="InterPro" id="IPR000500">
    <property type="entry name" value="Connexin"/>
</dbReference>
<dbReference type="PROSITE" id="PS00408">
    <property type="entry name" value="CONNEXINS_2"/>
    <property type="match status" value="1"/>
</dbReference>
<feature type="compositionally biased region" description="Polar residues" evidence="10">
    <location>
        <begin position="437"/>
        <end position="455"/>
    </location>
</feature>
<accession>A0A673YX38</accession>
<evidence type="ECO:0000313" key="15">
    <source>
        <dbReference type="Proteomes" id="UP000472277"/>
    </source>
</evidence>
<evidence type="ECO:0000256" key="11">
    <source>
        <dbReference type="SAM" id="Phobius"/>
    </source>
</evidence>
<dbReference type="Ensembl" id="ENSSTUT00000040817.1">
    <property type="protein sequence ID" value="ENSSTUP00000039042.1"/>
    <property type="gene ID" value="ENSSTUG00000016641.1"/>
</dbReference>
<evidence type="ECO:0000256" key="7">
    <source>
        <dbReference type="ARBA" id="ARBA00022989"/>
    </source>
</evidence>
<protein>
    <recommendedName>
        <fullName evidence="9">Gap junction protein</fullName>
    </recommendedName>
</protein>
<dbReference type="InParanoid" id="A0A673YX38"/>
<organism evidence="14 15">
    <name type="scientific">Salmo trutta</name>
    <name type="common">Brown trout</name>
    <dbReference type="NCBI Taxonomy" id="8032"/>
    <lineage>
        <taxon>Eukaryota</taxon>
        <taxon>Metazoa</taxon>
        <taxon>Chordata</taxon>
        <taxon>Craniata</taxon>
        <taxon>Vertebrata</taxon>
        <taxon>Euteleostomi</taxon>
        <taxon>Actinopterygii</taxon>
        <taxon>Neopterygii</taxon>
        <taxon>Teleostei</taxon>
        <taxon>Protacanthopterygii</taxon>
        <taxon>Salmoniformes</taxon>
        <taxon>Salmonidae</taxon>
        <taxon>Salmoninae</taxon>
        <taxon>Salmo</taxon>
    </lineage>
</organism>
<dbReference type="InterPro" id="IPR017990">
    <property type="entry name" value="Connexin_CS"/>
</dbReference>
<reference evidence="14" key="2">
    <citation type="submission" date="2025-09" db="UniProtKB">
        <authorList>
            <consortium name="Ensembl"/>
        </authorList>
    </citation>
    <scope>IDENTIFICATION</scope>
</reference>
<feature type="domain" description="Connexin N-terminal" evidence="12">
    <location>
        <begin position="43"/>
        <end position="76"/>
    </location>
</feature>
<evidence type="ECO:0000256" key="3">
    <source>
        <dbReference type="ARBA" id="ARBA00022475"/>
    </source>
</evidence>
<dbReference type="OMA" id="MSTISDC"/>
<dbReference type="GO" id="GO:0007267">
    <property type="term" value="P:cell-cell signaling"/>
    <property type="evidence" value="ECO:0007669"/>
    <property type="project" value="TreeGrafter"/>
</dbReference>
<dbReference type="InterPro" id="IPR019570">
    <property type="entry name" value="Connexin_CCC"/>
</dbReference>
<keyword evidence="3" id="KW-1003">Cell membrane</keyword>
<dbReference type="SMART" id="SM00037">
    <property type="entry name" value="CNX"/>
    <property type="match status" value="1"/>
</dbReference>
<dbReference type="PANTHER" id="PTHR11984">
    <property type="entry name" value="CONNEXIN"/>
    <property type="match status" value="1"/>
</dbReference>
<evidence type="ECO:0000256" key="2">
    <source>
        <dbReference type="ARBA" id="ARBA00004651"/>
    </source>
</evidence>
<dbReference type="FunFam" id="1.20.1440.80:FF:000001">
    <property type="entry name" value="Gap junction alpha-1"/>
    <property type="match status" value="1"/>
</dbReference>
<comment type="function">
    <text evidence="9">One gap junction consists of a cluster of closely packed pairs of transmembrane channels, the connexons, through which materials of low MW diffuse from one cell to a neighboring cell.</text>
</comment>
<reference evidence="14" key="1">
    <citation type="submission" date="2025-08" db="UniProtKB">
        <authorList>
            <consortium name="Ensembl"/>
        </authorList>
    </citation>
    <scope>IDENTIFICATION</scope>
</reference>
<evidence type="ECO:0000256" key="5">
    <source>
        <dbReference type="ARBA" id="ARBA00022868"/>
    </source>
</evidence>
<feature type="transmembrane region" description="Helical" evidence="11">
    <location>
        <begin position="152"/>
        <end position="178"/>
    </location>
</feature>
<dbReference type="InterPro" id="IPR038359">
    <property type="entry name" value="Connexin_N_sf"/>
</dbReference>
<evidence type="ECO:0000259" key="12">
    <source>
        <dbReference type="SMART" id="SM00037"/>
    </source>
</evidence>
<evidence type="ECO:0000259" key="13">
    <source>
        <dbReference type="SMART" id="SM01089"/>
    </source>
</evidence>
<sequence length="486" mass="55287">MGDWNLLGSILEEVHVHSTIVGKIWLTILFIFRMLVLGVAAEDVWDDEQSEFICNTDQPGCKTVCYDQAFPISLIRFWVLQVIFVSSPSLVYMGHALYRLRALEKERHRRRVQLKAELGETEALVEQHKRIEKELKRLEEQRKVKKAPLRGSLLRTYVIHILTRSVVEVGFIMGQYILYGIGLEPLYKCETMPCPNSVDCYVSRPTEKTVFMVFMIVIAGVSLFLNLLEISHLGIKKIKQTLKGDKYPADNDSLIYKPNKKASSHNGPLTQTIFKVIPEEDLNPMDPPPHYIPNHEVPRHNSQQQQLQQRQPSQGMIQTLHLQGAQENHTTTMVDQHPPAYGGVFLNGDSGPRNLQGQPNHKDHNLHPQDHYQPSHMEGVPVPIATHRPSIMTTHRPSLALRDIDLEEDRRNSMGSDFLLPNPGRKQSFMTRMPSESMSTISDCSSNSLRTSNSELGDMGDMPMMPPPGRRMSMSVFLDISSIMKK</sequence>
<dbReference type="PROSITE" id="PS00407">
    <property type="entry name" value="CONNEXINS_1"/>
    <property type="match status" value="1"/>
</dbReference>
<dbReference type="PANTHER" id="PTHR11984:SF61">
    <property type="entry name" value="GAP JUNCTION PROTEIN"/>
    <property type="match status" value="1"/>
</dbReference>
<comment type="subunit">
    <text evidence="9">A connexon is composed of a hexamer of connexins.</text>
</comment>
<name>A0A673YX38_SALTR</name>
<keyword evidence="15" id="KW-1185">Reference proteome</keyword>
<evidence type="ECO:0000256" key="1">
    <source>
        <dbReference type="ARBA" id="ARBA00004610"/>
    </source>
</evidence>
<keyword evidence="8 11" id="KW-0472">Membrane</keyword>
<comment type="similarity">
    <text evidence="9">Belongs to the connexin family.</text>
</comment>
<feature type="region of interest" description="Disordered" evidence="10">
    <location>
        <begin position="437"/>
        <end position="461"/>
    </location>
</feature>